<evidence type="ECO:0000313" key="2">
    <source>
        <dbReference type="Proteomes" id="UP000295724"/>
    </source>
</evidence>
<evidence type="ECO:0000313" key="1">
    <source>
        <dbReference type="EMBL" id="TDR22297.1"/>
    </source>
</evidence>
<dbReference type="EMBL" id="SNZB01000002">
    <property type="protein sequence ID" value="TDR22297.1"/>
    <property type="molecule type" value="Genomic_DNA"/>
</dbReference>
<organism evidence="1 2">
    <name type="scientific">Marinicella litoralis</name>
    <dbReference type="NCBI Taxonomy" id="644220"/>
    <lineage>
        <taxon>Bacteria</taxon>
        <taxon>Pseudomonadati</taxon>
        <taxon>Pseudomonadota</taxon>
        <taxon>Gammaproteobacteria</taxon>
        <taxon>Lysobacterales</taxon>
        <taxon>Marinicellaceae</taxon>
        <taxon>Marinicella</taxon>
    </lineage>
</organism>
<reference evidence="1 2" key="1">
    <citation type="submission" date="2019-03" db="EMBL/GenBank/DDBJ databases">
        <title>Genomic Encyclopedia of Type Strains, Phase IV (KMG-IV): sequencing the most valuable type-strain genomes for metagenomic binning, comparative biology and taxonomic classification.</title>
        <authorList>
            <person name="Goeker M."/>
        </authorList>
    </citation>
    <scope>NUCLEOTIDE SEQUENCE [LARGE SCALE GENOMIC DNA]</scope>
    <source>
        <strain evidence="1 2">DSM 25488</strain>
    </source>
</reference>
<name>A0A4R6XW01_9GAMM</name>
<keyword evidence="2" id="KW-1185">Reference proteome</keyword>
<accession>A0A4R6XW01</accession>
<protein>
    <submittedName>
        <fullName evidence="1">Uncharacterized protein</fullName>
    </submittedName>
</protein>
<dbReference type="AlphaFoldDB" id="A0A4R6XW01"/>
<proteinExistence type="predicted"/>
<gene>
    <name evidence="1" type="ORF">C8D91_0775</name>
</gene>
<sequence>MEKSQMSSGYFGNCNFEKIFDEKVPKRINIESIKYDIEGFRVILKEEDCVDAKRVKLTFEDFEYYTVSPNIPDRSIDLFESSKWPFYVSNDSALIRKYHHETFNLYDEQPIKHYVLISVDDETIEVLSQCEPIFTLLP</sequence>
<dbReference type="RefSeq" id="WP_099018953.1">
    <property type="nucleotide sequence ID" value="NZ_NIHB01000002.1"/>
</dbReference>
<dbReference type="Proteomes" id="UP000295724">
    <property type="component" value="Unassembled WGS sequence"/>
</dbReference>
<comment type="caution">
    <text evidence="1">The sequence shown here is derived from an EMBL/GenBank/DDBJ whole genome shotgun (WGS) entry which is preliminary data.</text>
</comment>